<dbReference type="Pfam" id="PF13595">
    <property type="entry name" value="DUF4138"/>
    <property type="match status" value="1"/>
</dbReference>
<dbReference type="EMBL" id="CP002962">
    <property type="protein sequence ID" value="AFK05596.1"/>
    <property type="molecule type" value="Genomic_DNA"/>
</dbReference>
<sequence>MKIFILTLSIILSSKYVFSQKDTFRIKSDSIAQSLMAEEVFKKTILMPISKKSVRGSYPLEVSFQKTTHLIFPNKIVYVDLGSDAIIADKSDPTQNILRVKANIKGFSETSLAVITEDGKFYSFLVNYEDNPEKLNISIANNIEFDEEFSASSGMKKSTPEDIILPENTMNEGDLEQTCLEVAKLKRFIKTTGITRMKMSMTLDGVYIKDKTLFLQFKINNHSEIDFTIDFMKFYIHDIDVAKRMAYQEIEVKSEFEYNKNISWVSKNKSLIRVVALPLVTFPDDKIMSVELYEKFGGRHLKFEIDNEIIVNGKAL</sequence>
<organism evidence="1 2">
    <name type="scientific">Emticicia oligotrophica (strain DSM 17448 / CIP 109782 / MTCC 6937 / GPTSA100-15)</name>
    <dbReference type="NCBI Taxonomy" id="929562"/>
    <lineage>
        <taxon>Bacteria</taxon>
        <taxon>Pseudomonadati</taxon>
        <taxon>Bacteroidota</taxon>
        <taxon>Cytophagia</taxon>
        <taxon>Cytophagales</taxon>
        <taxon>Leadbetterellaceae</taxon>
        <taxon>Emticicia</taxon>
    </lineage>
</organism>
<evidence type="ECO:0000313" key="1">
    <source>
        <dbReference type="EMBL" id="AFK05596.1"/>
    </source>
</evidence>
<proteinExistence type="predicted"/>
<dbReference type="Proteomes" id="UP000002875">
    <property type="component" value="Plasmid pEMTOL01"/>
</dbReference>
<protein>
    <submittedName>
        <fullName evidence="1">Conjugative transposon TraN protein</fullName>
    </submittedName>
</protein>
<keyword evidence="1" id="KW-0614">Plasmid</keyword>
<dbReference type="NCBIfam" id="TIGR03780">
    <property type="entry name" value="Bac_Flav_CT_N"/>
    <property type="match status" value="1"/>
</dbReference>
<reference evidence="1 2" key="1">
    <citation type="submission" date="2011-07" db="EMBL/GenBank/DDBJ databases">
        <title>The complete genome of plasmid 1 of Emticicia oligotrophica DSM 17448.</title>
        <authorList>
            <consortium name="US DOE Joint Genome Institute (JGI-PGF)"/>
            <person name="Lucas S."/>
            <person name="Han J."/>
            <person name="Lapidus A."/>
            <person name="Bruce D."/>
            <person name="Goodwin L."/>
            <person name="Pitluck S."/>
            <person name="Peters L."/>
            <person name="Kyrpides N."/>
            <person name="Mavromatis K."/>
            <person name="Ivanova N."/>
            <person name="Ovchinnikova G."/>
            <person name="Teshima H."/>
            <person name="Detter J.C."/>
            <person name="Tapia R."/>
            <person name="Han C."/>
            <person name="Land M."/>
            <person name="Hauser L."/>
            <person name="Markowitz V."/>
            <person name="Cheng J.-F."/>
            <person name="Hugenholtz P."/>
            <person name="Woyke T."/>
            <person name="Wu D."/>
            <person name="Tindall B."/>
            <person name="Pomrenke H."/>
            <person name="Brambilla E."/>
            <person name="Klenk H.-P."/>
            <person name="Eisen J.A."/>
        </authorList>
    </citation>
    <scope>NUCLEOTIDE SEQUENCE [LARGE SCALE GENOMIC DNA]</scope>
    <source>
        <strain evidence="2">DSM 17448 / GPTSA100-15</strain>
        <plasmid evidence="1 2">pEMTOL01</plasmid>
    </source>
</reference>
<name>A0ABM5N7R4_EMTOG</name>
<accession>A0ABM5N7R4</accession>
<dbReference type="InterPro" id="IPR022298">
    <property type="entry name" value="Conjug_transposon_TraN"/>
</dbReference>
<geneLocation type="plasmid" evidence="1 2">
    <name>pEMTOL01</name>
</geneLocation>
<evidence type="ECO:0000313" key="2">
    <source>
        <dbReference type="Proteomes" id="UP000002875"/>
    </source>
</evidence>
<gene>
    <name evidence="1" type="ordered locus">Emtol_0329</name>
</gene>
<keyword evidence="2" id="KW-1185">Reference proteome</keyword>